<dbReference type="PROSITE" id="PS50090">
    <property type="entry name" value="MYB_LIKE"/>
    <property type="match status" value="3"/>
</dbReference>
<evidence type="ECO:0000256" key="2">
    <source>
        <dbReference type="ARBA" id="ARBA00022737"/>
    </source>
</evidence>
<keyword evidence="2" id="KW-0677">Repeat</keyword>
<feature type="region of interest" description="Disordered" evidence="7">
    <location>
        <begin position="355"/>
        <end position="376"/>
    </location>
</feature>
<evidence type="ECO:0000259" key="8">
    <source>
        <dbReference type="PROSITE" id="PS50090"/>
    </source>
</evidence>
<dbReference type="InterPro" id="IPR050560">
    <property type="entry name" value="MYB_TF"/>
</dbReference>
<dbReference type="GO" id="GO:0000978">
    <property type="term" value="F:RNA polymerase II cis-regulatory region sequence-specific DNA binding"/>
    <property type="evidence" value="ECO:0007669"/>
    <property type="project" value="TreeGrafter"/>
</dbReference>
<evidence type="ECO:0000313" key="10">
    <source>
        <dbReference type="EMBL" id="KAG7614648.1"/>
    </source>
</evidence>
<evidence type="ECO:0000259" key="9">
    <source>
        <dbReference type="PROSITE" id="PS51294"/>
    </source>
</evidence>
<keyword evidence="11" id="KW-1185">Reference proteome</keyword>
<dbReference type="GO" id="GO:0005634">
    <property type="term" value="C:nucleus"/>
    <property type="evidence" value="ECO:0007669"/>
    <property type="project" value="UniProtKB-SubCell"/>
</dbReference>
<dbReference type="InterPro" id="IPR017930">
    <property type="entry name" value="Myb_dom"/>
</dbReference>
<feature type="domain" description="Myb-like" evidence="8">
    <location>
        <begin position="96"/>
        <end position="150"/>
    </location>
</feature>
<feature type="compositionally biased region" description="Basic and acidic residues" evidence="7">
    <location>
        <begin position="360"/>
        <end position="371"/>
    </location>
</feature>
<dbReference type="FunFam" id="1.10.10.60:FF:000016">
    <property type="entry name" value="Transcriptional activator Myb isoform A"/>
    <property type="match status" value="1"/>
</dbReference>
<dbReference type="Pfam" id="PF00249">
    <property type="entry name" value="Myb_DNA-binding"/>
    <property type="match status" value="1"/>
</dbReference>
<keyword evidence="4" id="KW-0238">DNA-binding</keyword>
<comment type="caution">
    <text evidence="10">The sequence shown here is derived from an EMBL/GenBank/DDBJ whole genome shotgun (WGS) entry which is preliminary data.</text>
</comment>
<reference evidence="10 11" key="1">
    <citation type="submission" date="2020-12" db="EMBL/GenBank/DDBJ databases">
        <title>Concerted genomic and epigenomic changes stabilize Arabidopsis allopolyploids.</title>
        <authorList>
            <person name="Chen Z."/>
        </authorList>
    </citation>
    <scope>NUCLEOTIDE SEQUENCE [LARGE SCALE GENOMIC DNA]</scope>
    <source>
        <strain evidence="10">Allo738</strain>
        <tissue evidence="10">Leaf</tissue>
    </source>
</reference>
<dbReference type="SMART" id="SM00717">
    <property type="entry name" value="SANT"/>
    <property type="match status" value="3"/>
</dbReference>
<dbReference type="PANTHER" id="PTHR45614:SF232">
    <property type="entry name" value="TRANSCRIPTION FACTOR MYB3R-2"/>
    <property type="match status" value="1"/>
</dbReference>
<feature type="domain" description="HTH myb-type" evidence="9">
    <location>
        <begin position="96"/>
        <end position="154"/>
    </location>
</feature>
<protein>
    <submittedName>
        <fullName evidence="10">Myb domain</fullName>
    </submittedName>
</protein>
<keyword evidence="5" id="KW-0804">Transcription</keyword>
<dbReference type="Pfam" id="PF13921">
    <property type="entry name" value="Myb_DNA-bind_6"/>
    <property type="match status" value="1"/>
</dbReference>
<feature type="domain" description="Myb-like" evidence="8">
    <location>
        <begin position="39"/>
        <end position="95"/>
    </location>
</feature>
<dbReference type="CDD" id="cd00167">
    <property type="entry name" value="SANT"/>
    <property type="match status" value="3"/>
</dbReference>
<comment type="subcellular location">
    <subcellularLocation>
        <location evidence="1">Nucleus</location>
    </subcellularLocation>
</comment>
<evidence type="ECO:0000256" key="3">
    <source>
        <dbReference type="ARBA" id="ARBA00023015"/>
    </source>
</evidence>
<evidence type="ECO:0000256" key="5">
    <source>
        <dbReference type="ARBA" id="ARBA00023163"/>
    </source>
</evidence>
<evidence type="ECO:0000256" key="6">
    <source>
        <dbReference type="ARBA" id="ARBA00023242"/>
    </source>
</evidence>
<dbReference type="InterPro" id="IPR001005">
    <property type="entry name" value="SANT/Myb"/>
</dbReference>
<dbReference type="GO" id="GO:0000981">
    <property type="term" value="F:DNA-binding transcription factor activity, RNA polymerase II-specific"/>
    <property type="evidence" value="ECO:0007669"/>
    <property type="project" value="TreeGrafter"/>
</dbReference>
<evidence type="ECO:0000313" key="11">
    <source>
        <dbReference type="Proteomes" id="UP000694240"/>
    </source>
</evidence>
<evidence type="ECO:0000256" key="1">
    <source>
        <dbReference type="ARBA" id="ARBA00004123"/>
    </source>
</evidence>
<dbReference type="EMBL" id="JAEFBK010000004">
    <property type="protein sequence ID" value="KAG7614648.1"/>
    <property type="molecule type" value="Genomic_DNA"/>
</dbReference>
<feature type="domain" description="HTH myb-type" evidence="9">
    <location>
        <begin position="156"/>
        <end position="205"/>
    </location>
</feature>
<sequence>MTESIDLNRSESESDNNTDDVTPIFAIDDSSKGRVSGPTRRSTKGGWTAEEDKILTNAVKKYQGRNWKRIAECLPGSEEKRRNDVQCQHRWLKVLNPSLQKGAWKKEEDELLSELVKDYMENDRPPWSKISKKLPGRIGKQCRERWHNHLNPTIIKSPWTREEELILVQAQRENGNKWAEIAKLLPGRTENNIKNHWNCSVKKRLEQFPSNLFSGVVYGSRPSSGFEYNFFNQRNTMVESCITSQIKEAAKSPQRDFLDLTLGLNWRSMPSSTSSLIGEESVSSSVDSDCSRLNVSACLETPENSNNDTVCVKEVREMKERLRMAARTFDTPSIISKTSSPASGLKRLRQRYDTPFPTDARSHMSSEEDHSVSASPSSKYRFVKRNTCSGSKPLERRLDFDFLLWDEHGRRNGIVNFSVRILPHKSDLKSGLVRPFWLR</sequence>
<organism evidence="10 11">
    <name type="scientific">Arabidopsis thaliana x Arabidopsis arenosa</name>
    <dbReference type="NCBI Taxonomy" id="1240361"/>
    <lineage>
        <taxon>Eukaryota</taxon>
        <taxon>Viridiplantae</taxon>
        <taxon>Streptophyta</taxon>
        <taxon>Embryophyta</taxon>
        <taxon>Tracheophyta</taxon>
        <taxon>Spermatophyta</taxon>
        <taxon>Magnoliopsida</taxon>
        <taxon>eudicotyledons</taxon>
        <taxon>Gunneridae</taxon>
        <taxon>Pentapetalae</taxon>
        <taxon>rosids</taxon>
        <taxon>malvids</taxon>
        <taxon>Brassicales</taxon>
        <taxon>Brassicaceae</taxon>
        <taxon>Camelineae</taxon>
        <taxon>Arabidopsis</taxon>
    </lineage>
</organism>
<accession>A0A8T2DRK3</accession>
<feature type="compositionally biased region" description="Basic and acidic residues" evidence="7">
    <location>
        <begin position="1"/>
        <end position="12"/>
    </location>
</feature>
<evidence type="ECO:0000256" key="7">
    <source>
        <dbReference type="SAM" id="MobiDB-lite"/>
    </source>
</evidence>
<feature type="domain" description="HTH myb-type" evidence="9">
    <location>
        <begin position="39"/>
        <end position="95"/>
    </location>
</feature>
<gene>
    <name evidence="10" type="ORF">ISN45_At04g000700</name>
</gene>
<feature type="region of interest" description="Disordered" evidence="7">
    <location>
        <begin position="1"/>
        <end position="47"/>
    </location>
</feature>
<proteinExistence type="predicted"/>
<dbReference type="Proteomes" id="UP000694240">
    <property type="component" value="Chromosome 4"/>
</dbReference>
<dbReference type="FunFam" id="1.10.10.60:FF:000010">
    <property type="entry name" value="Transcriptional activator Myb isoform A"/>
    <property type="match status" value="1"/>
</dbReference>
<keyword evidence="6" id="KW-0539">Nucleus</keyword>
<dbReference type="AlphaFoldDB" id="A0A8T2DRK3"/>
<keyword evidence="3" id="KW-0805">Transcription regulation</keyword>
<feature type="domain" description="Myb-like" evidence="8">
    <location>
        <begin position="151"/>
        <end position="201"/>
    </location>
</feature>
<dbReference type="PANTHER" id="PTHR45614">
    <property type="entry name" value="MYB PROTEIN-RELATED"/>
    <property type="match status" value="1"/>
</dbReference>
<evidence type="ECO:0000256" key="4">
    <source>
        <dbReference type="ARBA" id="ARBA00023125"/>
    </source>
</evidence>
<dbReference type="PROSITE" id="PS51294">
    <property type="entry name" value="HTH_MYB"/>
    <property type="match status" value="3"/>
</dbReference>
<name>A0A8T2DRK3_9BRAS</name>